<dbReference type="EMBL" id="FO818640">
    <property type="protein sequence ID" value="CDM96069.1"/>
    <property type="molecule type" value="Genomic_DNA"/>
</dbReference>
<reference evidence="1 2" key="1">
    <citation type="submission" date="2014-02" db="EMBL/GenBank/DDBJ databases">
        <authorList>
            <person name="Genoscope - CEA"/>
        </authorList>
    </citation>
    <scope>NUCLEOTIDE SEQUENCE [LARGE SCALE GENOMIC DNA]</scope>
    <source>
        <strain evidence="1 2">PCC 8005</strain>
    </source>
</reference>
<organism evidence="1 2">
    <name type="scientific">Limnospira indica PCC 8005</name>
    <dbReference type="NCBI Taxonomy" id="376219"/>
    <lineage>
        <taxon>Bacteria</taxon>
        <taxon>Bacillati</taxon>
        <taxon>Cyanobacteriota</taxon>
        <taxon>Cyanophyceae</taxon>
        <taxon>Oscillatoriophycideae</taxon>
        <taxon>Oscillatoriales</taxon>
        <taxon>Sirenicapillariaceae</taxon>
        <taxon>Limnospira</taxon>
    </lineage>
</organism>
<gene>
    <name evidence="1" type="ORF">ARTHRO_40475</name>
</gene>
<sequence length="44" mass="4716">MKSIYKSISLTTSIIGAIAINIITETSAITATFNFSQIYIFGDG</sequence>
<accession>A0A9P1P076</accession>
<name>A0A9P1P076_9CYAN</name>
<protein>
    <submittedName>
        <fullName evidence="1">Uncharacterized protein</fullName>
    </submittedName>
</protein>
<keyword evidence="2" id="KW-1185">Reference proteome</keyword>
<evidence type="ECO:0000313" key="1">
    <source>
        <dbReference type="EMBL" id="CDM96069.1"/>
    </source>
</evidence>
<dbReference type="Proteomes" id="UP000032946">
    <property type="component" value="Chromosome"/>
</dbReference>
<dbReference type="AlphaFoldDB" id="A0A9P1P076"/>
<evidence type="ECO:0000313" key="2">
    <source>
        <dbReference type="Proteomes" id="UP000032946"/>
    </source>
</evidence>
<dbReference type="RefSeq" id="WP_008057216.1">
    <property type="nucleotide sequence ID" value="NZ_FO818640.1"/>
</dbReference>
<proteinExistence type="predicted"/>